<dbReference type="EMBL" id="PDBW01000001">
    <property type="protein sequence ID" value="PFH02422.1"/>
    <property type="molecule type" value="Genomic_DNA"/>
</dbReference>
<dbReference type="GO" id="GO:0006364">
    <property type="term" value="P:rRNA processing"/>
    <property type="evidence" value="ECO:0007669"/>
    <property type="project" value="UniProtKB-UniRule"/>
</dbReference>
<keyword evidence="4 9" id="KW-0540">Nuclease</keyword>
<dbReference type="InterPro" id="IPR023091">
    <property type="entry name" value="MetalPrtase_cat_dom_sf_prd"/>
</dbReference>
<name>A0AB36TEW7_ACETH</name>
<evidence type="ECO:0000256" key="9">
    <source>
        <dbReference type="HAMAP-Rule" id="MF_00009"/>
    </source>
</evidence>
<evidence type="ECO:0000256" key="6">
    <source>
        <dbReference type="ARBA" id="ARBA00022759"/>
    </source>
</evidence>
<accession>A0AB36TEW7</accession>
<keyword evidence="6 9" id="KW-0255">Endonuclease</keyword>
<comment type="cofactor">
    <cofactor evidence="9">
        <name>Zn(2+)</name>
        <dbReference type="ChEBI" id="CHEBI:29105"/>
    </cofactor>
    <text evidence="9">Binds 1 zinc ion.</text>
</comment>
<dbReference type="SMR" id="A0AB36TEW7"/>
<dbReference type="HAMAP" id="MF_00009">
    <property type="entry name" value="Endoribonucl_YbeY"/>
    <property type="match status" value="1"/>
</dbReference>
<gene>
    <name evidence="9" type="primary">ybeY</name>
    <name evidence="10" type="ORF">M972_111193</name>
</gene>
<evidence type="ECO:0000256" key="7">
    <source>
        <dbReference type="ARBA" id="ARBA00022801"/>
    </source>
</evidence>
<keyword evidence="5 9" id="KW-0479">Metal-binding</keyword>
<keyword evidence="7 9" id="KW-0378">Hydrolase</keyword>
<proteinExistence type="inferred from homology"/>
<organism evidence="10 11">
    <name type="scientific">Acetivibrio thermocellus AD2</name>
    <dbReference type="NCBI Taxonomy" id="1138384"/>
    <lineage>
        <taxon>Bacteria</taxon>
        <taxon>Bacillati</taxon>
        <taxon>Bacillota</taxon>
        <taxon>Clostridia</taxon>
        <taxon>Eubacteriales</taxon>
        <taxon>Oscillospiraceae</taxon>
        <taxon>Acetivibrio</taxon>
    </lineage>
</organism>
<dbReference type="PANTHER" id="PTHR46986:SF1">
    <property type="entry name" value="ENDORIBONUCLEASE YBEY, CHLOROPLASTIC"/>
    <property type="match status" value="1"/>
</dbReference>
<comment type="similarity">
    <text evidence="1 9">Belongs to the endoribonuclease YbeY family.</text>
</comment>
<keyword evidence="3 9" id="KW-0698">rRNA processing</keyword>
<dbReference type="Gene3D" id="3.40.390.30">
    <property type="entry name" value="Metalloproteases ('zincins'), catalytic domain"/>
    <property type="match status" value="1"/>
</dbReference>
<comment type="subcellular location">
    <subcellularLocation>
        <location evidence="9">Cytoplasm</location>
    </subcellularLocation>
</comment>
<protein>
    <recommendedName>
        <fullName evidence="9">Endoribonuclease YbeY</fullName>
        <ecNumber evidence="9">3.1.-.-</ecNumber>
    </recommendedName>
</protein>
<dbReference type="Pfam" id="PF02130">
    <property type="entry name" value="YbeY"/>
    <property type="match status" value="1"/>
</dbReference>
<comment type="function">
    <text evidence="9">Single strand-specific metallo-endoribonuclease involved in late-stage 70S ribosome quality control and in maturation of the 3' terminus of the 16S rRNA.</text>
</comment>
<evidence type="ECO:0000256" key="2">
    <source>
        <dbReference type="ARBA" id="ARBA00022517"/>
    </source>
</evidence>
<dbReference type="GO" id="GO:0008270">
    <property type="term" value="F:zinc ion binding"/>
    <property type="evidence" value="ECO:0007669"/>
    <property type="project" value="UniProtKB-UniRule"/>
</dbReference>
<dbReference type="GO" id="GO:0004521">
    <property type="term" value="F:RNA endonuclease activity"/>
    <property type="evidence" value="ECO:0007669"/>
    <property type="project" value="UniProtKB-UniRule"/>
</dbReference>
<keyword evidence="9" id="KW-0963">Cytoplasm</keyword>
<evidence type="ECO:0000256" key="4">
    <source>
        <dbReference type="ARBA" id="ARBA00022722"/>
    </source>
</evidence>
<evidence type="ECO:0000313" key="10">
    <source>
        <dbReference type="EMBL" id="PFH02422.1"/>
    </source>
</evidence>
<dbReference type="Proteomes" id="UP000223596">
    <property type="component" value="Unassembled WGS sequence"/>
</dbReference>
<evidence type="ECO:0000256" key="1">
    <source>
        <dbReference type="ARBA" id="ARBA00010875"/>
    </source>
</evidence>
<dbReference type="SUPFAM" id="SSF55486">
    <property type="entry name" value="Metalloproteases ('zincins'), catalytic domain"/>
    <property type="match status" value="1"/>
</dbReference>
<dbReference type="NCBIfam" id="TIGR00043">
    <property type="entry name" value="rRNA maturation RNase YbeY"/>
    <property type="match status" value="1"/>
</dbReference>
<feature type="binding site" evidence="9">
    <location>
        <position position="131"/>
    </location>
    <ligand>
        <name>Zn(2+)</name>
        <dbReference type="ChEBI" id="CHEBI:29105"/>
        <note>catalytic</note>
    </ligand>
</feature>
<evidence type="ECO:0000256" key="3">
    <source>
        <dbReference type="ARBA" id="ARBA00022552"/>
    </source>
</evidence>
<feature type="binding site" evidence="9">
    <location>
        <position position="127"/>
    </location>
    <ligand>
        <name>Zn(2+)</name>
        <dbReference type="ChEBI" id="CHEBI:29105"/>
        <note>catalytic</note>
    </ligand>
</feature>
<comment type="caution">
    <text evidence="10">The sequence shown here is derived from an EMBL/GenBank/DDBJ whole genome shotgun (WGS) entry which is preliminary data.</text>
</comment>
<dbReference type="AlphaFoldDB" id="A0AB36TEW7"/>
<feature type="binding site" evidence="9">
    <location>
        <position position="137"/>
    </location>
    <ligand>
        <name>Zn(2+)</name>
        <dbReference type="ChEBI" id="CHEBI:29105"/>
        <note>catalytic</note>
    </ligand>
</feature>
<dbReference type="EC" id="3.1.-.-" evidence="9"/>
<keyword evidence="2 9" id="KW-0690">Ribosome biogenesis</keyword>
<sequence>MEIFIENIQDKIEITDEILELMEKAIKMCLEHEKFEYPYEVSIILTDNEKIREINYEQRNIDKPTDVLSFPIVDMYDGVIKSSQGDFDLDEGRIILGDILISMEKAKEQSMEYGHSFERELIFLLTHGVFHLLGYDHDTPEREKKMFEKQEAILKSLNLERN</sequence>
<keyword evidence="8 9" id="KW-0862">Zinc</keyword>
<dbReference type="InterPro" id="IPR002036">
    <property type="entry name" value="YbeY"/>
</dbReference>
<evidence type="ECO:0000313" key="11">
    <source>
        <dbReference type="Proteomes" id="UP000223596"/>
    </source>
</evidence>
<dbReference type="RefSeq" id="WP_003515687.1">
    <property type="nucleotide sequence ID" value="NZ_CP013828.1"/>
</dbReference>
<reference evidence="10 11" key="1">
    <citation type="submission" date="2017-09" db="EMBL/GenBank/DDBJ databases">
        <title>Evaluation of Pacific Biosciences Sequencing Technology to Finishing C. thermocellum Genome Sequences.</title>
        <authorList>
            <person name="Brown S."/>
        </authorList>
    </citation>
    <scope>NUCLEOTIDE SEQUENCE [LARGE SCALE GENOMIC DNA]</scope>
    <source>
        <strain evidence="10 11">AD2</strain>
    </source>
</reference>
<dbReference type="GeneID" id="35806218"/>
<dbReference type="GO" id="GO:0005737">
    <property type="term" value="C:cytoplasm"/>
    <property type="evidence" value="ECO:0007669"/>
    <property type="project" value="UniProtKB-SubCell"/>
</dbReference>
<dbReference type="PANTHER" id="PTHR46986">
    <property type="entry name" value="ENDORIBONUCLEASE YBEY, CHLOROPLASTIC"/>
    <property type="match status" value="1"/>
</dbReference>
<evidence type="ECO:0000256" key="5">
    <source>
        <dbReference type="ARBA" id="ARBA00022723"/>
    </source>
</evidence>
<dbReference type="GO" id="GO:0004222">
    <property type="term" value="F:metalloendopeptidase activity"/>
    <property type="evidence" value="ECO:0007669"/>
    <property type="project" value="InterPro"/>
</dbReference>
<evidence type="ECO:0000256" key="8">
    <source>
        <dbReference type="ARBA" id="ARBA00022833"/>
    </source>
</evidence>